<dbReference type="InterPro" id="IPR006076">
    <property type="entry name" value="FAD-dep_OxRdtase"/>
</dbReference>
<feature type="domain" description="FAD dependent oxidoreductase" evidence="7">
    <location>
        <begin position="4"/>
        <end position="336"/>
    </location>
</feature>
<protein>
    <submittedName>
        <fullName evidence="8">CYFA0S05e01838g1_1</fullName>
    </submittedName>
    <submittedName>
        <fullName evidence="9">D-amino-acid oxidase</fullName>
    </submittedName>
</protein>
<dbReference type="PIRSF" id="PIRSF000189">
    <property type="entry name" value="D-aa_oxidase"/>
    <property type="match status" value="1"/>
</dbReference>
<dbReference type="PANTHER" id="PTHR11530:SF26">
    <property type="entry name" value="FAD DEPENDENT OXIDOREDUCTASE SUPERFAMILY (AFU_ORTHOLOGUE AFUA_5G13940)"/>
    <property type="match status" value="1"/>
</dbReference>
<dbReference type="GO" id="GO:0005737">
    <property type="term" value="C:cytoplasm"/>
    <property type="evidence" value="ECO:0007669"/>
    <property type="project" value="TreeGrafter"/>
</dbReference>
<dbReference type="OrthoDB" id="2015447at2759"/>
<evidence type="ECO:0000256" key="3">
    <source>
        <dbReference type="ARBA" id="ARBA00022630"/>
    </source>
</evidence>
<dbReference type="PANTHER" id="PTHR11530">
    <property type="entry name" value="D-AMINO ACID OXIDASE"/>
    <property type="match status" value="1"/>
</dbReference>
<gene>
    <name evidence="9" type="ORF">BON22_2192</name>
    <name evidence="8" type="ORF">CYFA0S_05e01838g</name>
</gene>
<evidence type="ECO:0000256" key="2">
    <source>
        <dbReference type="ARBA" id="ARBA00006730"/>
    </source>
</evidence>
<dbReference type="PROSITE" id="PS00677">
    <property type="entry name" value="DAO"/>
    <property type="match status" value="1"/>
</dbReference>
<sequence length="346" mass="38582">MSEVVVVGAGVIGLTSALVLAEKGYKVRVIAAHFPTDPLNSKYTSPWAGAHFRPFPSHTDKDFEDSKLTRETYNYFKTLAKEEPESSVRWIEGVDWLEDQGIYGATAKGYYEGINELRELPKEALPKGVNYAARYDTWVLNSPFYIQYLMRKLTFKYGVEFVKTELISLKQLCQVYPNAIVVNASGTGLQYDGGIDPDSFLIRGQTLLLRVPQDCPYLNKTITHQSKEGLWTFVIPRPCHGGLILGGTKQLDDYQATPKDEDTAKLVERAKVLYPEVFIDGKLDIRNINVGFRPARKGGIRIEAEKQGKDTIVHAYGAGGMGYELSYGVAKKVAKLVDSVASRARL</sequence>
<proteinExistence type="inferred from homology"/>
<dbReference type="STRING" id="36022.A0A061AYW9"/>
<evidence type="ECO:0000256" key="6">
    <source>
        <dbReference type="PIRSR" id="PIRSR000189-1"/>
    </source>
</evidence>
<evidence type="ECO:0000256" key="5">
    <source>
        <dbReference type="ARBA" id="ARBA00023002"/>
    </source>
</evidence>
<evidence type="ECO:0000313" key="8">
    <source>
        <dbReference type="EMBL" id="CDR40559.1"/>
    </source>
</evidence>
<dbReference type="VEuPathDB" id="FungiDB:BON22_2192"/>
<dbReference type="GO" id="GO:0019478">
    <property type="term" value="P:D-amino acid catabolic process"/>
    <property type="evidence" value="ECO:0007669"/>
    <property type="project" value="TreeGrafter"/>
</dbReference>
<dbReference type="OMA" id="LWWPYRI"/>
<name>A0A061AYW9_CYBFA</name>
<evidence type="ECO:0000259" key="7">
    <source>
        <dbReference type="Pfam" id="PF01266"/>
    </source>
</evidence>
<accession>A0A061AYW9</accession>
<evidence type="ECO:0000313" key="9">
    <source>
        <dbReference type="EMBL" id="ONH68240.1"/>
    </source>
</evidence>
<feature type="binding site" evidence="6">
    <location>
        <begin position="44"/>
        <end position="45"/>
    </location>
    <ligand>
        <name>FAD</name>
        <dbReference type="ChEBI" id="CHEBI:57692"/>
    </ligand>
</feature>
<organism evidence="8">
    <name type="scientific">Cyberlindnera fabianii</name>
    <name type="common">Yeast</name>
    <name type="synonym">Hansenula fabianii</name>
    <dbReference type="NCBI Taxonomy" id="36022"/>
    <lineage>
        <taxon>Eukaryota</taxon>
        <taxon>Fungi</taxon>
        <taxon>Dikarya</taxon>
        <taxon>Ascomycota</taxon>
        <taxon>Saccharomycotina</taxon>
        <taxon>Saccharomycetes</taxon>
        <taxon>Phaffomycetales</taxon>
        <taxon>Phaffomycetaceae</taxon>
        <taxon>Cyberlindnera</taxon>
    </lineage>
</organism>
<keyword evidence="5" id="KW-0560">Oxidoreductase</keyword>
<comment type="cofactor">
    <cofactor evidence="1 6">
        <name>FAD</name>
        <dbReference type="ChEBI" id="CHEBI:57692"/>
    </cofactor>
</comment>
<dbReference type="AlphaFoldDB" id="A0A061AYW9"/>
<evidence type="ECO:0000256" key="1">
    <source>
        <dbReference type="ARBA" id="ARBA00001974"/>
    </source>
</evidence>
<feature type="binding site" evidence="6">
    <location>
        <position position="293"/>
    </location>
    <ligand>
        <name>D-dopa</name>
        <dbReference type="ChEBI" id="CHEBI:149689"/>
    </ligand>
</feature>
<dbReference type="Pfam" id="PF01266">
    <property type="entry name" value="DAO"/>
    <property type="match status" value="1"/>
</dbReference>
<dbReference type="EMBL" id="LK052890">
    <property type="protein sequence ID" value="CDR40559.1"/>
    <property type="molecule type" value="Genomic_DNA"/>
</dbReference>
<feature type="binding site" evidence="6">
    <location>
        <position position="320"/>
    </location>
    <ligand>
        <name>D-dopa</name>
        <dbReference type="ChEBI" id="CHEBI:149689"/>
    </ligand>
</feature>
<evidence type="ECO:0000313" key="10">
    <source>
        <dbReference type="Proteomes" id="UP000189513"/>
    </source>
</evidence>
<dbReference type="Gene3D" id="3.40.50.720">
    <property type="entry name" value="NAD(P)-binding Rossmann-like Domain"/>
    <property type="match status" value="1"/>
</dbReference>
<evidence type="ECO:0000256" key="4">
    <source>
        <dbReference type="ARBA" id="ARBA00022827"/>
    </source>
</evidence>
<reference evidence="8" key="1">
    <citation type="journal article" date="2014" name="Genome Announc.">
        <title>Genome sequence of the yeast Cyberlindnera fabianii (Hansenula fabianii).</title>
        <authorList>
            <person name="Freel K.C."/>
            <person name="Sarilar V."/>
            <person name="Neuveglise C."/>
            <person name="Devillers H."/>
            <person name="Friedrich A."/>
            <person name="Schacherer J."/>
        </authorList>
    </citation>
    <scope>NUCLEOTIDE SEQUENCE</scope>
    <source>
        <strain evidence="8">YJS4271</strain>
    </source>
</reference>
<dbReference type="InterPro" id="IPR023209">
    <property type="entry name" value="DAO"/>
</dbReference>
<comment type="similarity">
    <text evidence="2">Belongs to the DAMOX/DASOX family.</text>
</comment>
<reference evidence="10" key="2">
    <citation type="journal article" date="2017" name="Genome Announc.">
        <title>Genome sequences of Cyberlindnera fabianii 65, Pichia kudriavzevii 129, and Saccharomyces cerevisiae 131 isolated from fermented masau fruits in Zimbabwe.</title>
        <authorList>
            <person name="van Rijswijck I.M.H."/>
            <person name="Derks M.F.L."/>
            <person name="Abee T."/>
            <person name="de Ridder D."/>
            <person name="Smid E.J."/>
        </authorList>
    </citation>
    <scope>NUCLEOTIDE SEQUENCE [LARGE SCALE GENOMIC DNA]</scope>
    <source>
        <strain evidence="10">65</strain>
    </source>
</reference>
<reference evidence="9" key="3">
    <citation type="submission" date="2017-01" db="EMBL/GenBank/DDBJ databases">
        <authorList>
            <person name="Mah S.A."/>
            <person name="Swanson W.J."/>
            <person name="Moy G.W."/>
            <person name="Vacquier V.D."/>
        </authorList>
    </citation>
    <scope>NUCLEOTIDE SEQUENCE [LARGE SCALE GENOMIC DNA]</scope>
    <source>
        <strain evidence="9">65</strain>
    </source>
</reference>
<dbReference type="Gene3D" id="3.30.9.10">
    <property type="entry name" value="D-Amino Acid Oxidase, subunit A, domain 2"/>
    <property type="match status" value="1"/>
</dbReference>
<dbReference type="InterPro" id="IPR006181">
    <property type="entry name" value="D-amino_acid_oxidase_CS"/>
</dbReference>
<keyword evidence="10" id="KW-1185">Reference proteome</keyword>
<dbReference type="EMBL" id="MPUK01000003">
    <property type="protein sequence ID" value="ONH68240.1"/>
    <property type="molecule type" value="Genomic_DNA"/>
</dbReference>
<dbReference type="Proteomes" id="UP000189513">
    <property type="component" value="Unassembled WGS sequence"/>
</dbReference>
<keyword evidence="3" id="KW-0285">Flavoprotein</keyword>
<dbReference type="GO" id="GO:0071949">
    <property type="term" value="F:FAD binding"/>
    <property type="evidence" value="ECO:0007669"/>
    <property type="project" value="InterPro"/>
</dbReference>
<keyword evidence="4 6" id="KW-0274">FAD</keyword>
<dbReference type="SUPFAM" id="SSF54373">
    <property type="entry name" value="FAD-linked reductases, C-terminal domain"/>
    <property type="match status" value="1"/>
</dbReference>
<dbReference type="GO" id="GO:0003884">
    <property type="term" value="F:D-amino-acid oxidase activity"/>
    <property type="evidence" value="ECO:0007669"/>
    <property type="project" value="InterPro"/>
</dbReference>
<dbReference type="SUPFAM" id="SSF51971">
    <property type="entry name" value="Nucleotide-binding domain"/>
    <property type="match status" value="1"/>
</dbReference>